<protein>
    <recommendedName>
        <fullName evidence="1">DUF6745 domain-containing protein</fullName>
    </recommendedName>
</protein>
<evidence type="ECO:0000313" key="3">
    <source>
        <dbReference type="Proteomes" id="UP000729701"/>
    </source>
</evidence>
<dbReference type="AlphaFoldDB" id="A0A951UR58"/>
<gene>
    <name evidence="2" type="ORF">KME60_00155</name>
</gene>
<dbReference type="Pfam" id="PF20530">
    <property type="entry name" value="DUF6745"/>
    <property type="match status" value="1"/>
</dbReference>
<dbReference type="InterPro" id="IPR046633">
    <property type="entry name" value="DUF6745"/>
</dbReference>
<evidence type="ECO:0000313" key="2">
    <source>
        <dbReference type="EMBL" id="MBW4665876.1"/>
    </source>
</evidence>
<comment type="caution">
    <text evidence="2">The sequence shown here is derived from an EMBL/GenBank/DDBJ whole genome shotgun (WGS) entry which is preliminary data.</text>
</comment>
<organism evidence="2 3">
    <name type="scientific">Cyanomargarita calcarea GSE-NOS-MK-12-04C</name>
    <dbReference type="NCBI Taxonomy" id="2839659"/>
    <lineage>
        <taxon>Bacteria</taxon>
        <taxon>Bacillati</taxon>
        <taxon>Cyanobacteriota</taxon>
        <taxon>Cyanophyceae</taxon>
        <taxon>Nostocales</taxon>
        <taxon>Cyanomargaritaceae</taxon>
        <taxon>Cyanomargarita</taxon>
    </lineage>
</organism>
<accession>A0A951UR58</accession>
<sequence length="369" mass="42769">MSQKKIKKLTPEQAALIPGYREKWTNIALSTERIDREKAAVAIKEAYNLLGFPKPEIFFCDSPYEAMSTTLPQLQHLIIEAKTFGFSGFPSWLLNKFSTKTAKKPRNIGFEISGRLWWELSSENQYLEEELQSRIAEDLESQIDEELARNICLQLRDELGKLYDKNFIHPVALCSYCCWFDFLTSILNFDTNQKLWQVFQLLGENSGWIFPYQRVVVICDRPTKLHFDSEQQLHREGEPALQFADGYSLYAFHGTSLPEKYGKVHPNLWKAKWLLEEDNAELRRVLIQGIGYARIIQELGANELDSYQEYTLLKIDNEVDIEPIYLLKMTCPSTKYIHALRVPPDVVSAREAIAWVNWGIDPEDFAVQT</sequence>
<feature type="domain" description="DUF6745" evidence="1">
    <location>
        <begin position="199"/>
        <end position="366"/>
    </location>
</feature>
<name>A0A951UR58_9CYAN</name>
<reference evidence="2" key="1">
    <citation type="submission" date="2021-05" db="EMBL/GenBank/DDBJ databases">
        <authorList>
            <person name="Pietrasiak N."/>
            <person name="Ward R."/>
            <person name="Stajich J.E."/>
            <person name="Kurbessoian T."/>
        </authorList>
    </citation>
    <scope>NUCLEOTIDE SEQUENCE</scope>
    <source>
        <strain evidence="2">GSE-NOS-MK-12-04C</strain>
    </source>
</reference>
<proteinExistence type="predicted"/>
<dbReference type="EMBL" id="JAHHGZ010000001">
    <property type="protein sequence ID" value="MBW4665876.1"/>
    <property type="molecule type" value="Genomic_DNA"/>
</dbReference>
<evidence type="ECO:0000259" key="1">
    <source>
        <dbReference type="Pfam" id="PF20530"/>
    </source>
</evidence>
<dbReference type="Proteomes" id="UP000729701">
    <property type="component" value="Unassembled WGS sequence"/>
</dbReference>
<reference evidence="2" key="2">
    <citation type="journal article" date="2022" name="Microbiol. Resour. Announc.">
        <title>Metagenome Sequencing to Explore Phylogenomics of Terrestrial Cyanobacteria.</title>
        <authorList>
            <person name="Ward R.D."/>
            <person name="Stajich J.E."/>
            <person name="Johansen J.R."/>
            <person name="Huntemann M."/>
            <person name="Clum A."/>
            <person name="Foster B."/>
            <person name="Foster B."/>
            <person name="Roux S."/>
            <person name="Palaniappan K."/>
            <person name="Varghese N."/>
            <person name="Mukherjee S."/>
            <person name="Reddy T.B.K."/>
            <person name="Daum C."/>
            <person name="Copeland A."/>
            <person name="Chen I.A."/>
            <person name="Ivanova N.N."/>
            <person name="Kyrpides N.C."/>
            <person name="Shapiro N."/>
            <person name="Eloe-Fadrosh E.A."/>
            <person name="Pietrasiak N."/>
        </authorList>
    </citation>
    <scope>NUCLEOTIDE SEQUENCE</scope>
    <source>
        <strain evidence="2">GSE-NOS-MK-12-04C</strain>
    </source>
</reference>